<comment type="caution">
    <text evidence="12">The sequence shown here is derived from an EMBL/GenBank/DDBJ whole genome shotgun (WGS) entry which is preliminary data.</text>
</comment>
<gene>
    <name evidence="11" type="primary">kdpC</name>
    <name evidence="12" type="ORF">C7B45_09785</name>
</gene>
<dbReference type="GO" id="GO:0016787">
    <property type="term" value="F:hydrolase activity"/>
    <property type="evidence" value="ECO:0007669"/>
    <property type="project" value="UniProtKB-KW"/>
</dbReference>
<comment type="function">
    <text evidence="11">Part of the high-affinity ATP-driven potassium transport (or Kdp) system, which catalyzes the hydrolysis of ATP coupled with the electrogenic transport of potassium into the cytoplasm. This subunit acts as a catalytic chaperone that increases the ATP-binding affinity of the ATP-hydrolyzing subunit KdpB by the formation of a transient KdpB/KdpC/ATP ternary complex.</text>
</comment>
<evidence type="ECO:0000256" key="10">
    <source>
        <dbReference type="ARBA" id="ARBA00023136"/>
    </source>
</evidence>
<dbReference type="PIRSF" id="PIRSF001296">
    <property type="entry name" value="K_ATPase_KdpC"/>
    <property type="match status" value="1"/>
</dbReference>
<protein>
    <recommendedName>
        <fullName evidence="11">Potassium-transporting ATPase KdpC subunit</fullName>
    </recommendedName>
    <alternativeName>
        <fullName evidence="11">ATP phosphohydrolase [potassium-transporting] C chain</fullName>
    </alternativeName>
    <alternativeName>
        <fullName evidence="11">Potassium-binding and translocating subunit C</fullName>
    </alternativeName>
    <alternativeName>
        <fullName evidence="11">Potassium-translocating ATPase C chain</fullName>
    </alternativeName>
</protein>
<dbReference type="GO" id="GO:0005886">
    <property type="term" value="C:plasma membrane"/>
    <property type="evidence" value="ECO:0007669"/>
    <property type="project" value="UniProtKB-SubCell"/>
</dbReference>
<sequence>MRTLRSIFIVTVGLWLLVGLAYPLAMTGVSQIFFRHQANASPVTVNGQVVASQNIGQYFNKPGYFWGRPSATVPPDNPMASGPSNLGPTNPQLLTQIKRQIHRLKKADPGLKNSEIPISLVETSGSGLDPDITPKAAMIQIPRVARATGLSTTVLRQLVQSHIQPAGVFGVREVNVVLLNIALYQRLHR</sequence>
<evidence type="ECO:0000313" key="12">
    <source>
        <dbReference type="EMBL" id="PSR21685.1"/>
    </source>
</evidence>
<dbReference type="InterPro" id="IPR003820">
    <property type="entry name" value="KdpC"/>
</dbReference>
<keyword evidence="6 11" id="KW-0067">ATP-binding</keyword>
<dbReference type="NCBIfam" id="NF001454">
    <property type="entry name" value="PRK00315.1"/>
    <property type="match status" value="1"/>
</dbReference>
<dbReference type="GO" id="GO:0005524">
    <property type="term" value="F:ATP binding"/>
    <property type="evidence" value="ECO:0007669"/>
    <property type="project" value="UniProtKB-UniRule"/>
</dbReference>
<evidence type="ECO:0000256" key="1">
    <source>
        <dbReference type="ARBA" id="ARBA00022448"/>
    </source>
</evidence>
<organism evidence="12 13">
    <name type="scientific">Sulfobacillus acidophilus</name>
    <dbReference type="NCBI Taxonomy" id="53633"/>
    <lineage>
        <taxon>Bacteria</taxon>
        <taxon>Bacillati</taxon>
        <taxon>Bacillota</taxon>
        <taxon>Clostridia</taxon>
        <taxon>Eubacteriales</taxon>
        <taxon>Clostridiales Family XVII. Incertae Sedis</taxon>
        <taxon>Sulfobacillus</taxon>
    </lineage>
</organism>
<reference evidence="12 13" key="1">
    <citation type="journal article" date="2014" name="BMC Genomics">
        <title>Comparison of environmental and isolate Sulfobacillus genomes reveals diverse carbon, sulfur, nitrogen, and hydrogen metabolisms.</title>
        <authorList>
            <person name="Justice N.B."/>
            <person name="Norman A."/>
            <person name="Brown C.T."/>
            <person name="Singh A."/>
            <person name="Thomas B.C."/>
            <person name="Banfield J.F."/>
        </authorList>
    </citation>
    <scope>NUCLEOTIDE SEQUENCE [LARGE SCALE GENOMIC DNA]</scope>
    <source>
        <strain evidence="12">AMDSBA3</strain>
    </source>
</reference>
<keyword evidence="12" id="KW-0378">Hydrolase</keyword>
<dbReference type="PANTHER" id="PTHR30042:SF2">
    <property type="entry name" value="POTASSIUM-TRANSPORTING ATPASE KDPC SUBUNIT"/>
    <property type="match status" value="1"/>
</dbReference>
<keyword evidence="3 11" id="KW-0633">Potassium transport</keyword>
<keyword evidence="8 11" id="KW-1133">Transmembrane helix</keyword>
<keyword evidence="9 11" id="KW-0406">Ion transport</keyword>
<dbReference type="PANTHER" id="PTHR30042">
    <property type="entry name" value="POTASSIUM-TRANSPORTING ATPASE C CHAIN"/>
    <property type="match status" value="1"/>
</dbReference>
<keyword evidence="5 11" id="KW-0547">Nucleotide-binding</keyword>
<keyword evidence="10 11" id="KW-0472">Membrane</keyword>
<evidence type="ECO:0000256" key="9">
    <source>
        <dbReference type="ARBA" id="ARBA00023065"/>
    </source>
</evidence>
<evidence type="ECO:0000256" key="11">
    <source>
        <dbReference type="HAMAP-Rule" id="MF_00276"/>
    </source>
</evidence>
<comment type="subcellular location">
    <subcellularLocation>
        <location evidence="11">Cell membrane</location>
        <topology evidence="11">Single-pass membrane protein</topology>
    </subcellularLocation>
</comment>
<comment type="similarity">
    <text evidence="11">Belongs to the KdpC family.</text>
</comment>
<evidence type="ECO:0000256" key="6">
    <source>
        <dbReference type="ARBA" id="ARBA00022840"/>
    </source>
</evidence>
<accession>A0A2T2WHI4</accession>
<dbReference type="Proteomes" id="UP000241848">
    <property type="component" value="Unassembled WGS sequence"/>
</dbReference>
<evidence type="ECO:0000256" key="2">
    <source>
        <dbReference type="ARBA" id="ARBA00022475"/>
    </source>
</evidence>
<evidence type="ECO:0000256" key="3">
    <source>
        <dbReference type="ARBA" id="ARBA00022538"/>
    </source>
</evidence>
<keyword evidence="7 11" id="KW-0630">Potassium</keyword>
<dbReference type="AlphaFoldDB" id="A0A2T2WHI4"/>
<keyword evidence="2 11" id="KW-1003">Cell membrane</keyword>
<evidence type="ECO:0000256" key="7">
    <source>
        <dbReference type="ARBA" id="ARBA00022958"/>
    </source>
</evidence>
<evidence type="ECO:0000256" key="8">
    <source>
        <dbReference type="ARBA" id="ARBA00022989"/>
    </source>
</evidence>
<dbReference type="Pfam" id="PF02669">
    <property type="entry name" value="KdpC"/>
    <property type="match status" value="1"/>
</dbReference>
<dbReference type="NCBIfam" id="TIGR00681">
    <property type="entry name" value="kdpC"/>
    <property type="match status" value="1"/>
</dbReference>
<evidence type="ECO:0000256" key="4">
    <source>
        <dbReference type="ARBA" id="ARBA00022692"/>
    </source>
</evidence>
<dbReference type="GO" id="GO:0008556">
    <property type="term" value="F:P-type potassium transmembrane transporter activity"/>
    <property type="evidence" value="ECO:0007669"/>
    <property type="project" value="InterPro"/>
</dbReference>
<keyword evidence="4 11" id="KW-0812">Transmembrane</keyword>
<dbReference type="HAMAP" id="MF_00276">
    <property type="entry name" value="KdpC"/>
    <property type="match status" value="1"/>
</dbReference>
<keyword evidence="1 11" id="KW-0813">Transport</keyword>
<proteinExistence type="inferred from homology"/>
<dbReference type="EMBL" id="PXYV01000029">
    <property type="protein sequence ID" value="PSR21685.1"/>
    <property type="molecule type" value="Genomic_DNA"/>
</dbReference>
<comment type="subunit">
    <text evidence="11">The system is composed of three essential subunits: KdpA, KdpB and KdpC.</text>
</comment>
<evidence type="ECO:0000313" key="13">
    <source>
        <dbReference type="Proteomes" id="UP000241848"/>
    </source>
</evidence>
<name>A0A2T2WHI4_9FIRM</name>
<evidence type="ECO:0000256" key="5">
    <source>
        <dbReference type="ARBA" id="ARBA00022741"/>
    </source>
</evidence>